<comment type="similarity">
    <text evidence="2">Belongs to the NADH dehydrogenase family.</text>
</comment>
<dbReference type="InterPro" id="IPR023753">
    <property type="entry name" value="FAD/NAD-binding_dom"/>
</dbReference>
<dbReference type="GO" id="GO:0019646">
    <property type="term" value="P:aerobic electron transport chain"/>
    <property type="evidence" value="ECO:0007669"/>
    <property type="project" value="TreeGrafter"/>
</dbReference>
<proteinExistence type="inferred from homology"/>
<name>A0A1G8M6Y6_9GAMM</name>
<evidence type="ECO:0000259" key="6">
    <source>
        <dbReference type="Pfam" id="PF07992"/>
    </source>
</evidence>
<dbReference type="EMBL" id="FNEM01000002">
    <property type="protein sequence ID" value="SDI63694.1"/>
    <property type="molecule type" value="Genomic_DNA"/>
</dbReference>
<dbReference type="InterPro" id="IPR051169">
    <property type="entry name" value="NADH-Q_oxidoreductase"/>
</dbReference>
<reference evidence="8" key="1">
    <citation type="submission" date="2016-10" db="EMBL/GenBank/DDBJ databases">
        <authorList>
            <person name="Varghese N."/>
            <person name="Submissions S."/>
        </authorList>
    </citation>
    <scope>NUCLEOTIDE SEQUENCE [LARGE SCALE GENOMIC DNA]</scope>
    <source>
        <strain evidence="8">DSM 23317</strain>
    </source>
</reference>
<dbReference type="PRINTS" id="PR00368">
    <property type="entry name" value="FADPNR"/>
</dbReference>
<dbReference type="SUPFAM" id="SSF51905">
    <property type="entry name" value="FAD/NAD(P)-binding domain"/>
    <property type="match status" value="1"/>
</dbReference>
<evidence type="ECO:0000256" key="5">
    <source>
        <dbReference type="ARBA" id="ARBA00023002"/>
    </source>
</evidence>
<dbReference type="RefSeq" id="WP_090362266.1">
    <property type="nucleotide sequence ID" value="NZ_FNEM01000002.1"/>
</dbReference>
<dbReference type="Proteomes" id="UP000199527">
    <property type="component" value="Unassembled WGS sequence"/>
</dbReference>
<dbReference type="GO" id="GO:0003955">
    <property type="term" value="F:NAD(P)H dehydrogenase (quinone) activity"/>
    <property type="evidence" value="ECO:0007669"/>
    <property type="project" value="TreeGrafter"/>
</dbReference>
<dbReference type="PANTHER" id="PTHR42913">
    <property type="entry name" value="APOPTOSIS-INDUCING FACTOR 1"/>
    <property type="match status" value="1"/>
</dbReference>
<gene>
    <name evidence="7" type="ORF">SAMN04488540_102287</name>
</gene>
<dbReference type="PRINTS" id="PR00411">
    <property type="entry name" value="PNDRDTASEI"/>
</dbReference>
<evidence type="ECO:0000256" key="1">
    <source>
        <dbReference type="ARBA" id="ARBA00001974"/>
    </source>
</evidence>
<evidence type="ECO:0000256" key="4">
    <source>
        <dbReference type="ARBA" id="ARBA00022827"/>
    </source>
</evidence>
<keyword evidence="8" id="KW-1185">Reference proteome</keyword>
<evidence type="ECO:0000256" key="3">
    <source>
        <dbReference type="ARBA" id="ARBA00022630"/>
    </source>
</evidence>
<dbReference type="AlphaFoldDB" id="A0A1G8M6Y6"/>
<protein>
    <submittedName>
        <fullName evidence="7">NADH dehydrogenase</fullName>
    </submittedName>
</protein>
<keyword evidence="5" id="KW-0560">Oxidoreductase</keyword>
<evidence type="ECO:0000313" key="7">
    <source>
        <dbReference type="EMBL" id="SDI63694.1"/>
    </source>
</evidence>
<dbReference type="Gene3D" id="3.50.50.100">
    <property type="match status" value="1"/>
</dbReference>
<comment type="cofactor">
    <cofactor evidence="1">
        <name>FAD</name>
        <dbReference type="ChEBI" id="CHEBI:57692"/>
    </cofactor>
</comment>
<sequence>MTNIVVVGGGAGGMELLGKIGRRLGKRGQANITLVDISSHHIWKPLLHELAAGSLDEGLNAVDYRVHAAQNGYHFEQGALTGIDRQRRTITLAPMTNDDGEQVLPTRHIDYDYLVLGIGAVTNDFGIDGVKAHCDFLDLTDQAMALRQKILNRFLQHAKQAEHSHFDITIVGAGATGTEMAAEMHHVADTLSGYGYDIGEDLLRVNLVEAADRIMPALTKPCLQDAVERQLNDLGINMMTQTRVTSVSADGLQTASGQFIKSDMMIWAAGVKGPEVLSTLDLQLNQANQLLVHPNCQTTTDPRIFAFGDCAACPQPDGSYTPPRGQTARQMALMVGDNLIRLLKDDDAELKEYLYKDLGAFVNLSRFTTVGNLFSFLGGGLAVRGCPARFVYTSLYRRHMLALHGLPKGLLLLALNGMQRWLRPQLKLW</sequence>
<dbReference type="PANTHER" id="PTHR42913:SF3">
    <property type="entry name" value="64 KDA MITOCHONDRIAL NADH DEHYDROGENASE (EUROFUNG)"/>
    <property type="match status" value="1"/>
</dbReference>
<dbReference type="OrthoDB" id="9781621at2"/>
<evidence type="ECO:0000313" key="8">
    <source>
        <dbReference type="Proteomes" id="UP000199527"/>
    </source>
</evidence>
<dbReference type="InterPro" id="IPR036188">
    <property type="entry name" value="FAD/NAD-bd_sf"/>
</dbReference>
<feature type="domain" description="FAD/NAD(P)-binding" evidence="6">
    <location>
        <begin position="3"/>
        <end position="331"/>
    </location>
</feature>
<evidence type="ECO:0000256" key="2">
    <source>
        <dbReference type="ARBA" id="ARBA00005272"/>
    </source>
</evidence>
<organism evidence="7 8">
    <name type="scientific">Ferrimonas sediminum</name>
    <dbReference type="NCBI Taxonomy" id="718193"/>
    <lineage>
        <taxon>Bacteria</taxon>
        <taxon>Pseudomonadati</taxon>
        <taxon>Pseudomonadota</taxon>
        <taxon>Gammaproteobacteria</taxon>
        <taxon>Alteromonadales</taxon>
        <taxon>Ferrimonadaceae</taxon>
        <taxon>Ferrimonas</taxon>
    </lineage>
</organism>
<dbReference type="Pfam" id="PF07992">
    <property type="entry name" value="Pyr_redox_2"/>
    <property type="match status" value="1"/>
</dbReference>
<keyword evidence="3" id="KW-0285">Flavoprotein</keyword>
<accession>A0A1G8M6Y6</accession>
<keyword evidence="4" id="KW-0274">FAD</keyword>